<comment type="caution">
    <text evidence="5">The sequence shown here is derived from an EMBL/GenBank/DDBJ whole genome shotgun (WGS) entry which is preliminary data.</text>
</comment>
<proteinExistence type="inferred from homology"/>
<protein>
    <submittedName>
        <fullName evidence="5">Cellulose synthase/poly-beta-1,6-N-acetylglucosamine synthase-like glycosyltransferase</fullName>
    </submittedName>
</protein>
<evidence type="ECO:0000256" key="3">
    <source>
        <dbReference type="ARBA" id="ARBA00022679"/>
    </source>
</evidence>
<evidence type="ECO:0000256" key="1">
    <source>
        <dbReference type="ARBA" id="ARBA00006739"/>
    </source>
</evidence>
<dbReference type="CDD" id="cd06438">
    <property type="entry name" value="EpsO_like"/>
    <property type="match status" value="1"/>
</dbReference>
<reference evidence="5 6" key="1">
    <citation type="submission" date="2021-03" db="EMBL/GenBank/DDBJ databases">
        <title>Genomic Encyclopedia of Type Strains, Phase IV (KMG-IV): sequencing the most valuable type-strain genomes for metagenomic binning, comparative biology and taxonomic classification.</title>
        <authorList>
            <person name="Goeker M."/>
        </authorList>
    </citation>
    <scope>NUCLEOTIDE SEQUENCE [LARGE SCALE GENOMIC DNA]</scope>
    <source>
        <strain evidence="5 6">DSM 24004</strain>
    </source>
</reference>
<dbReference type="Pfam" id="PF13641">
    <property type="entry name" value="Glyco_tranf_2_3"/>
    <property type="match status" value="1"/>
</dbReference>
<dbReference type="Gene3D" id="3.90.550.10">
    <property type="entry name" value="Spore Coat Polysaccharide Biosynthesis Protein SpsA, Chain A"/>
    <property type="match status" value="1"/>
</dbReference>
<name>A0ABS4GET2_9FIRM</name>
<evidence type="ECO:0000256" key="2">
    <source>
        <dbReference type="ARBA" id="ARBA00022676"/>
    </source>
</evidence>
<keyword evidence="4" id="KW-0472">Membrane</keyword>
<feature type="transmembrane region" description="Helical" evidence="4">
    <location>
        <begin position="348"/>
        <end position="369"/>
    </location>
</feature>
<organism evidence="5 6">
    <name type="scientific">Sedimentibacter acidaminivorans</name>
    <dbReference type="NCBI Taxonomy" id="913099"/>
    <lineage>
        <taxon>Bacteria</taxon>
        <taxon>Bacillati</taxon>
        <taxon>Bacillota</taxon>
        <taxon>Tissierellia</taxon>
        <taxon>Sedimentibacter</taxon>
    </lineage>
</organism>
<dbReference type="RefSeq" id="WP_342455036.1">
    <property type="nucleotide sequence ID" value="NZ_JAGGKS010000005.1"/>
</dbReference>
<dbReference type="PANTHER" id="PTHR43630:SF1">
    <property type="entry name" value="POLY-BETA-1,6-N-ACETYL-D-GLUCOSAMINE SYNTHASE"/>
    <property type="match status" value="1"/>
</dbReference>
<evidence type="ECO:0000313" key="6">
    <source>
        <dbReference type="Proteomes" id="UP001519342"/>
    </source>
</evidence>
<feature type="transmembrane region" description="Helical" evidence="4">
    <location>
        <begin position="312"/>
        <end position="336"/>
    </location>
</feature>
<gene>
    <name evidence="5" type="ORF">J2Z76_002070</name>
</gene>
<keyword evidence="4" id="KW-0812">Transmembrane</keyword>
<accession>A0ABS4GET2</accession>
<keyword evidence="2" id="KW-0328">Glycosyltransferase</keyword>
<dbReference type="Proteomes" id="UP001519342">
    <property type="component" value="Unassembled WGS sequence"/>
</dbReference>
<keyword evidence="4" id="KW-1133">Transmembrane helix</keyword>
<comment type="similarity">
    <text evidence="1">Belongs to the glycosyltransferase 2 family.</text>
</comment>
<feature type="transmembrane region" description="Helical" evidence="4">
    <location>
        <begin position="270"/>
        <end position="292"/>
    </location>
</feature>
<dbReference type="EMBL" id="JAGGKS010000005">
    <property type="protein sequence ID" value="MBP1926206.1"/>
    <property type="molecule type" value="Genomic_DNA"/>
</dbReference>
<dbReference type="SUPFAM" id="SSF53448">
    <property type="entry name" value="Nucleotide-diphospho-sugar transferases"/>
    <property type="match status" value="1"/>
</dbReference>
<sequence length="389" mass="45079">MSLIYKSENMVSINNHKYAVVIAARNESNVIGHLIESIKKQKYPSNLLDIFVVADNCTDNTQEVARKAGAVVFERFNKQRVGKGYALDYAFKIIKSKFNHYDGYFIFDADNLLDENYIAEMNKVFDNDYKIITSYRNSKNYDTNWISAGYSLWFLREARFLNNSRMILKTGCAVSGTGFLVHDDIIEKNNGWKHHLLTEDIEFSIDNAIQGELIGYCDKAKIYDEQPYDFEQSWNQRLRWAKGFYQVFANYGFDLIKGIFKNKSFCCYDMFMTVMPAMIISILSAVTNLIFLTYALVNIEVSPMIVQETTSAIIMSFANFYLVIFVLGLLTTISEWKQIRATAKKKILYTFTFPIFIFTYVPISIVALFKKIEWKPITHSVVKTIEEVR</sequence>
<evidence type="ECO:0000313" key="5">
    <source>
        <dbReference type="EMBL" id="MBP1926206.1"/>
    </source>
</evidence>
<keyword evidence="6" id="KW-1185">Reference proteome</keyword>
<dbReference type="PANTHER" id="PTHR43630">
    <property type="entry name" value="POLY-BETA-1,6-N-ACETYL-D-GLUCOSAMINE SYNTHASE"/>
    <property type="match status" value="1"/>
</dbReference>
<dbReference type="InterPro" id="IPR029044">
    <property type="entry name" value="Nucleotide-diphossugar_trans"/>
</dbReference>
<keyword evidence="3" id="KW-0808">Transferase</keyword>
<evidence type="ECO:0000256" key="4">
    <source>
        <dbReference type="SAM" id="Phobius"/>
    </source>
</evidence>